<dbReference type="RefSeq" id="WP_127701308.1">
    <property type="nucleotide sequence ID" value="NZ_SACS01000039.1"/>
</dbReference>
<keyword evidence="1" id="KW-0732">Signal</keyword>
<evidence type="ECO:0000256" key="1">
    <source>
        <dbReference type="SAM" id="SignalP"/>
    </source>
</evidence>
<organism evidence="3 4">
    <name type="scientific">Rheinheimera riviphila</name>
    <dbReference type="NCBI Taxonomy" id="1834037"/>
    <lineage>
        <taxon>Bacteria</taxon>
        <taxon>Pseudomonadati</taxon>
        <taxon>Pseudomonadota</taxon>
        <taxon>Gammaproteobacteria</taxon>
        <taxon>Chromatiales</taxon>
        <taxon>Chromatiaceae</taxon>
        <taxon>Rheinheimera</taxon>
    </lineage>
</organism>
<dbReference type="Pfam" id="PF00144">
    <property type="entry name" value="Beta-lactamase"/>
    <property type="match status" value="1"/>
</dbReference>
<dbReference type="EMBL" id="SACS01000039">
    <property type="protein sequence ID" value="RVU31275.1"/>
    <property type="molecule type" value="Genomic_DNA"/>
</dbReference>
<name>A0A437Q9T2_9GAMM</name>
<dbReference type="AlphaFoldDB" id="A0A437Q9T2"/>
<dbReference type="Proteomes" id="UP000283077">
    <property type="component" value="Unassembled WGS sequence"/>
</dbReference>
<dbReference type="PANTHER" id="PTHR46825:SF15">
    <property type="entry name" value="BETA-LACTAMASE-RELATED DOMAIN-CONTAINING PROTEIN"/>
    <property type="match status" value="1"/>
</dbReference>
<gene>
    <name evidence="3" type="ORF">EOE67_19965</name>
</gene>
<evidence type="ECO:0000313" key="4">
    <source>
        <dbReference type="Proteomes" id="UP000283077"/>
    </source>
</evidence>
<dbReference type="SUPFAM" id="SSF56601">
    <property type="entry name" value="beta-lactamase/transpeptidase-like"/>
    <property type="match status" value="1"/>
</dbReference>
<dbReference type="OrthoDB" id="119951at2"/>
<reference evidence="3 4" key="1">
    <citation type="submission" date="2019-01" db="EMBL/GenBank/DDBJ databases">
        <authorList>
            <person name="Chen W.-M."/>
        </authorList>
    </citation>
    <scope>NUCLEOTIDE SEQUENCE [LARGE SCALE GENOMIC DNA]</scope>
    <source>
        <strain evidence="3 4">KYPC3</strain>
    </source>
</reference>
<dbReference type="InterPro" id="IPR001466">
    <property type="entry name" value="Beta-lactam-related"/>
</dbReference>
<proteinExistence type="predicted"/>
<dbReference type="GO" id="GO:0016787">
    <property type="term" value="F:hydrolase activity"/>
    <property type="evidence" value="ECO:0007669"/>
    <property type="project" value="UniProtKB-KW"/>
</dbReference>
<dbReference type="Gene3D" id="3.40.710.10">
    <property type="entry name" value="DD-peptidase/beta-lactamase superfamily"/>
    <property type="match status" value="1"/>
</dbReference>
<evidence type="ECO:0000259" key="2">
    <source>
        <dbReference type="Pfam" id="PF00144"/>
    </source>
</evidence>
<protein>
    <submittedName>
        <fullName evidence="3">Class A beta-lactamase-related serine hydrolase</fullName>
    </submittedName>
</protein>
<feature type="chain" id="PRO_5019586395" evidence="1">
    <location>
        <begin position="23"/>
        <end position="400"/>
    </location>
</feature>
<feature type="domain" description="Beta-lactamase-related" evidence="2">
    <location>
        <begin position="34"/>
        <end position="361"/>
    </location>
</feature>
<keyword evidence="3" id="KW-0378">Hydrolase</keyword>
<dbReference type="InterPro" id="IPR012338">
    <property type="entry name" value="Beta-lactam/transpept-like"/>
</dbReference>
<feature type="signal peptide" evidence="1">
    <location>
        <begin position="1"/>
        <end position="22"/>
    </location>
</feature>
<dbReference type="InterPro" id="IPR050491">
    <property type="entry name" value="AmpC-like"/>
</dbReference>
<evidence type="ECO:0000313" key="3">
    <source>
        <dbReference type="EMBL" id="RVU31275.1"/>
    </source>
</evidence>
<accession>A0A437Q9T2</accession>
<comment type="caution">
    <text evidence="3">The sequence shown here is derived from an EMBL/GenBank/DDBJ whole genome shotgun (WGS) entry which is preliminary data.</text>
</comment>
<sequence length="400" mass="44424">MDFLYSQRWLLLLCCFQVQASAADRTEQQLVAAFEQEFQQKLQKAKVPGGAYAIVNNDRIVKIGSYGVRAVGEKARVNADTVFRLASVSKTFAGVSLVQAQAQQQLQLQQPLTRYVPELKLRTSQLEQSLTMEQVLSHSSGFWAHAFEDLIEADKTPAQILPRLKELSPVCPLGRCYSYQNVFFGLLGDALERATGLTYADLLQQRVFKPLGMQTATVGLAPLLASRNKAMPHQRGGKGWRVVKPKANFYRFGAAAGVNASARDLAVYLQAMLGQQPAVLSGSLLSQLQQPLTKMPGKPRWPVWQQFKQVSAWYGRGWRMVQYDGQALYYHAGVVDGYRPYIAYSPQTGYGLVLLTNAEADVTGPLAGWFWQQLLHPVKQQGRLTKQGRSALKVTGNARG</sequence>
<dbReference type="PANTHER" id="PTHR46825">
    <property type="entry name" value="D-ALANYL-D-ALANINE-CARBOXYPEPTIDASE/ENDOPEPTIDASE AMPH"/>
    <property type="match status" value="1"/>
</dbReference>
<keyword evidence="4" id="KW-1185">Reference proteome</keyword>